<dbReference type="Proteomes" id="UP001168877">
    <property type="component" value="Unassembled WGS sequence"/>
</dbReference>
<reference evidence="2" key="1">
    <citation type="journal article" date="2022" name="Plant J.">
        <title>Strategies of tolerance reflected in two North American maple genomes.</title>
        <authorList>
            <person name="McEvoy S.L."/>
            <person name="Sezen U.U."/>
            <person name="Trouern-Trend A."/>
            <person name="McMahon S.M."/>
            <person name="Schaberg P.G."/>
            <person name="Yang J."/>
            <person name="Wegrzyn J.L."/>
            <person name="Swenson N.G."/>
        </authorList>
    </citation>
    <scope>NUCLEOTIDE SEQUENCE</scope>
    <source>
        <strain evidence="2">NS2018</strain>
    </source>
</reference>
<feature type="region of interest" description="Disordered" evidence="1">
    <location>
        <begin position="147"/>
        <end position="177"/>
    </location>
</feature>
<evidence type="ECO:0000313" key="3">
    <source>
        <dbReference type="Proteomes" id="UP001168877"/>
    </source>
</evidence>
<name>A0AA39TRB1_ACESA</name>
<organism evidence="2 3">
    <name type="scientific">Acer saccharum</name>
    <name type="common">Sugar maple</name>
    <dbReference type="NCBI Taxonomy" id="4024"/>
    <lineage>
        <taxon>Eukaryota</taxon>
        <taxon>Viridiplantae</taxon>
        <taxon>Streptophyta</taxon>
        <taxon>Embryophyta</taxon>
        <taxon>Tracheophyta</taxon>
        <taxon>Spermatophyta</taxon>
        <taxon>Magnoliopsida</taxon>
        <taxon>eudicotyledons</taxon>
        <taxon>Gunneridae</taxon>
        <taxon>Pentapetalae</taxon>
        <taxon>rosids</taxon>
        <taxon>malvids</taxon>
        <taxon>Sapindales</taxon>
        <taxon>Sapindaceae</taxon>
        <taxon>Hippocastanoideae</taxon>
        <taxon>Acereae</taxon>
        <taxon>Acer</taxon>
    </lineage>
</organism>
<sequence>MAQVGKDKALAGSVSWKEEASSGGGNSAAEAGATTSLRAKPATKRQPIAFFGYGHSKDTCREGLVEPNQCDNAGNGNVGIYSNIAGKDSPIVNDNADKNCDGGMNDAGKNDVAGNGSVGRNDAGTAVKNPYGPWLMVSYGRQGNQYFRGKNSRSGMDEKSENAGKTVGSSSGRRYDGESLKAKSGLKNGMLAKSVNSGKGNMVNKVSGSRFEILSEDADVMITDVEVQAKAKGSGSTNNKGKAVLSEITNLKHNQYVKISRNPSQGNKKLTTKGVKMATKSSDRYKVTELIGTNHITTDVLPATNPNPKPLETVEHGNVEVEVIEQLHIEAMDINALPVEESNQRDSNKSALHLDSTFDVVASELQEVMAGISE</sequence>
<reference evidence="2" key="2">
    <citation type="submission" date="2023-06" db="EMBL/GenBank/DDBJ databases">
        <authorList>
            <person name="Swenson N.G."/>
            <person name="Wegrzyn J.L."/>
            <person name="Mcevoy S.L."/>
        </authorList>
    </citation>
    <scope>NUCLEOTIDE SEQUENCE</scope>
    <source>
        <strain evidence="2">NS2018</strain>
        <tissue evidence="2">Leaf</tissue>
    </source>
</reference>
<comment type="caution">
    <text evidence="2">The sequence shown here is derived from an EMBL/GenBank/DDBJ whole genome shotgun (WGS) entry which is preliminary data.</text>
</comment>
<evidence type="ECO:0000256" key="1">
    <source>
        <dbReference type="SAM" id="MobiDB-lite"/>
    </source>
</evidence>
<protein>
    <submittedName>
        <fullName evidence="2">Uncharacterized protein</fullName>
    </submittedName>
</protein>
<evidence type="ECO:0000313" key="2">
    <source>
        <dbReference type="EMBL" id="KAK0607308.1"/>
    </source>
</evidence>
<gene>
    <name evidence="2" type="ORF">LWI29_012934</name>
</gene>
<accession>A0AA39TRB1</accession>
<proteinExistence type="predicted"/>
<feature type="region of interest" description="Disordered" evidence="1">
    <location>
        <begin position="1"/>
        <end position="41"/>
    </location>
</feature>
<dbReference type="EMBL" id="JAUESC010000001">
    <property type="protein sequence ID" value="KAK0607308.1"/>
    <property type="molecule type" value="Genomic_DNA"/>
</dbReference>
<keyword evidence="3" id="KW-1185">Reference proteome</keyword>
<dbReference type="AlphaFoldDB" id="A0AA39TRB1"/>